<dbReference type="InterPro" id="IPR029018">
    <property type="entry name" value="Hex-like_dom2"/>
</dbReference>
<dbReference type="InterPro" id="IPR025705">
    <property type="entry name" value="Beta_hexosaminidase_sua/sub"/>
</dbReference>
<organism evidence="10 11">
    <name type="scientific">Symbiodinium necroappetens</name>
    <dbReference type="NCBI Taxonomy" id="1628268"/>
    <lineage>
        <taxon>Eukaryota</taxon>
        <taxon>Sar</taxon>
        <taxon>Alveolata</taxon>
        <taxon>Dinophyceae</taxon>
        <taxon>Suessiales</taxon>
        <taxon>Symbiodiniaceae</taxon>
        <taxon>Symbiodinium</taxon>
    </lineage>
</organism>
<dbReference type="GO" id="GO:0030203">
    <property type="term" value="P:glycosaminoglycan metabolic process"/>
    <property type="evidence" value="ECO:0007669"/>
    <property type="project" value="TreeGrafter"/>
</dbReference>
<comment type="caution">
    <text evidence="10">The sequence shown here is derived from an EMBL/GenBank/DDBJ whole genome shotgun (WGS) entry which is preliminary data.</text>
</comment>
<dbReference type="OrthoDB" id="428480at2759"/>
<evidence type="ECO:0000256" key="4">
    <source>
        <dbReference type="ARBA" id="ARBA00022801"/>
    </source>
</evidence>
<evidence type="ECO:0000256" key="7">
    <source>
        <dbReference type="PIRSR" id="PIRSR625705-1"/>
    </source>
</evidence>
<feature type="non-terminal residue" evidence="10">
    <location>
        <position position="406"/>
    </location>
</feature>
<evidence type="ECO:0000259" key="9">
    <source>
        <dbReference type="Pfam" id="PF14845"/>
    </source>
</evidence>
<evidence type="ECO:0000256" key="3">
    <source>
        <dbReference type="ARBA" id="ARBA00012663"/>
    </source>
</evidence>
<feature type="non-terminal residue" evidence="10">
    <location>
        <position position="1"/>
    </location>
</feature>
<keyword evidence="6" id="KW-0326">Glycosidase</keyword>
<proteinExistence type="inferred from homology"/>
<evidence type="ECO:0000256" key="5">
    <source>
        <dbReference type="ARBA" id="ARBA00023180"/>
    </source>
</evidence>
<dbReference type="GO" id="GO:0005975">
    <property type="term" value="P:carbohydrate metabolic process"/>
    <property type="evidence" value="ECO:0007669"/>
    <property type="project" value="InterPro"/>
</dbReference>
<reference evidence="10" key="1">
    <citation type="submission" date="2021-02" db="EMBL/GenBank/DDBJ databases">
        <authorList>
            <person name="Dougan E. K."/>
            <person name="Rhodes N."/>
            <person name="Thang M."/>
            <person name="Chan C."/>
        </authorList>
    </citation>
    <scope>NUCLEOTIDE SEQUENCE</scope>
</reference>
<comment type="catalytic activity">
    <reaction evidence="1">
        <text>Hydrolysis of terminal non-reducing N-acetyl-D-hexosamine residues in N-acetyl-beta-D-hexosaminides.</text>
        <dbReference type="EC" id="3.2.1.52"/>
    </reaction>
</comment>
<dbReference type="EMBL" id="CAJNJA010011322">
    <property type="protein sequence ID" value="CAE7270384.1"/>
    <property type="molecule type" value="Genomic_DNA"/>
</dbReference>
<dbReference type="InterPro" id="IPR015883">
    <property type="entry name" value="Glyco_hydro_20_cat"/>
</dbReference>
<feature type="domain" description="Beta-hexosaminidase eukaryotic type N-terminal" evidence="9">
    <location>
        <begin position="14"/>
        <end position="164"/>
    </location>
</feature>
<dbReference type="InterPro" id="IPR029019">
    <property type="entry name" value="HEX_eukaryotic_N"/>
</dbReference>
<evidence type="ECO:0000313" key="10">
    <source>
        <dbReference type="EMBL" id="CAE7270384.1"/>
    </source>
</evidence>
<evidence type="ECO:0000256" key="2">
    <source>
        <dbReference type="ARBA" id="ARBA00006285"/>
    </source>
</evidence>
<dbReference type="Pfam" id="PF00728">
    <property type="entry name" value="Glyco_hydro_20"/>
    <property type="match status" value="1"/>
</dbReference>
<feature type="active site" description="Proton donor" evidence="7">
    <location>
        <position position="341"/>
    </location>
</feature>
<protein>
    <recommendedName>
        <fullName evidence="3">beta-N-acetylhexosaminidase</fullName>
        <ecNumber evidence="3">3.2.1.52</ecNumber>
    </recommendedName>
</protein>
<dbReference type="InterPro" id="IPR017853">
    <property type="entry name" value="GH"/>
</dbReference>
<evidence type="ECO:0000256" key="6">
    <source>
        <dbReference type="ARBA" id="ARBA00023295"/>
    </source>
</evidence>
<dbReference type="Pfam" id="PF14845">
    <property type="entry name" value="Glycohydro_20b2"/>
    <property type="match status" value="1"/>
</dbReference>
<evidence type="ECO:0000259" key="8">
    <source>
        <dbReference type="Pfam" id="PF00728"/>
    </source>
</evidence>
<keyword evidence="4" id="KW-0378">Hydrolase</keyword>
<keyword evidence="5" id="KW-0325">Glycoprotein</keyword>
<sequence length="406" mass="45840">PSSYDLRDQLSGRVWPLVRRVEPGGSGTLTVDHDRHSFHAPAACASHAPPAGCRVLQHAFRRYQALFFPHHADVESLSLLQEDMIHALNSSLRRLRKHRPDDRQQGRPEPVLSATDVEVKDLAAPLDLGVDESYELAVSIQGQMTVSAQTVWGALRGLETLSQLVEYNFPTDSYAIHEIPFRLQDSPSFPHRGLLVDSARHFLPPIRLKRTIEAMSFAKLNVLHWHLTEDESFSMPSSSHPELAEKGAWSAGERYTIRDVQDVVEFAQLRGVRVVPEFDMPGHVSSWSKSHPELFEQACLERSRRLAFKPTKDVFDFLQGLLAEWTTTTFHDQFLHLGSDEVPFECWQGLSISEGGKTYSTPTQLFQHFVGSMFSRAHGQLNRSVIFWDEAFVSARAELPAEAVIQ</sequence>
<evidence type="ECO:0000313" key="11">
    <source>
        <dbReference type="Proteomes" id="UP000601435"/>
    </source>
</evidence>
<dbReference type="PANTHER" id="PTHR22600">
    <property type="entry name" value="BETA-HEXOSAMINIDASE"/>
    <property type="match status" value="1"/>
</dbReference>
<dbReference type="AlphaFoldDB" id="A0A812MIK8"/>
<evidence type="ECO:0000256" key="1">
    <source>
        <dbReference type="ARBA" id="ARBA00001231"/>
    </source>
</evidence>
<feature type="domain" description="Glycoside hydrolase family 20 catalytic" evidence="8">
    <location>
        <begin position="189"/>
        <end position="406"/>
    </location>
</feature>
<dbReference type="PANTHER" id="PTHR22600:SF21">
    <property type="entry name" value="BETA-HEXOSAMINIDASE A"/>
    <property type="match status" value="1"/>
</dbReference>
<gene>
    <name evidence="10" type="primary">HEXO1</name>
    <name evidence="10" type="ORF">SNEC2469_LOCUS6463</name>
</gene>
<dbReference type="GO" id="GO:0016020">
    <property type="term" value="C:membrane"/>
    <property type="evidence" value="ECO:0007669"/>
    <property type="project" value="TreeGrafter"/>
</dbReference>
<dbReference type="PRINTS" id="PR00738">
    <property type="entry name" value="GLHYDRLASE20"/>
</dbReference>
<comment type="similarity">
    <text evidence="2">Belongs to the glycosyl hydrolase 20 family.</text>
</comment>
<accession>A0A812MIK8</accession>
<keyword evidence="11" id="KW-1185">Reference proteome</keyword>
<dbReference type="GO" id="GO:0004563">
    <property type="term" value="F:beta-N-acetylhexosaminidase activity"/>
    <property type="evidence" value="ECO:0007669"/>
    <property type="project" value="UniProtKB-EC"/>
</dbReference>
<dbReference type="Gene3D" id="3.30.379.10">
    <property type="entry name" value="Chitobiase/beta-hexosaminidase domain 2-like"/>
    <property type="match status" value="1"/>
</dbReference>
<dbReference type="Gene3D" id="3.20.20.80">
    <property type="entry name" value="Glycosidases"/>
    <property type="match status" value="1"/>
</dbReference>
<dbReference type="SUPFAM" id="SSF51445">
    <property type="entry name" value="(Trans)glycosidases"/>
    <property type="match status" value="1"/>
</dbReference>
<dbReference type="EC" id="3.2.1.52" evidence="3"/>
<dbReference type="Proteomes" id="UP000601435">
    <property type="component" value="Unassembled WGS sequence"/>
</dbReference>
<name>A0A812MIK8_9DINO</name>
<dbReference type="SUPFAM" id="SSF55545">
    <property type="entry name" value="beta-N-acetylhexosaminidase-like domain"/>
    <property type="match status" value="1"/>
</dbReference>